<evidence type="ECO:0008006" key="13">
    <source>
        <dbReference type="Google" id="ProtNLM"/>
    </source>
</evidence>
<protein>
    <recommendedName>
        <fullName evidence="13">Glycosyltransferase RgtA/B/C/D-like domain-containing protein</fullName>
    </recommendedName>
</protein>
<dbReference type="GO" id="GO:0004376">
    <property type="term" value="F:GPI mannosyltransferase activity"/>
    <property type="evidence" value="ECO:0007669"/>
    <property type="project" value="InterPro"/>
</dbReference>
<dbReference type="AlphaFoldDB" id="A0A934KJU7"/>
<keyword evidence="7" id="KW-0256">Endoplasmic reticulum</keyword>
<sequence>MASSVSVTAFGRHVLRVRAVMAASPALRAALTPFLAAKIVALLVPVLVVWSTSDTAGHPAYHEFVRAFAFWDGATYIDIAEHGYPAGPLDLTPGHPGHVWGFFPGLPLLLSAGTLVFRDVTSTGILINAGGELVALFFLARLVLLERDGDTGSARFACWLLAFFPDAVFLSVVYTDSVFMAAAIASLYYMRRGDNGRACLAAGLGVAMRVTGLVLVPVLLVEYLWRRRGRPGFGLGDIALTVTPVIAFCWFALLQTGDFLAYKTVQQSVSYGARVFAFPWEGLQRTWESAQGGGPSSFNFLFLSDVVWGLAGLVALCYFALNWRRFPPSLTLFSAGVWLLATSLSYWQGLMRYEIAFIPVYLAAADLRRRRPQAATLLLAASAGWMVFQTYTFATGRFIV</sequence>
<gene>
    <name evidence="11" type="ORF">JF887_06530</name>
</gene>
<comment type="pathway">
    <text evidence="2">Glycolipid biosynthesis; glycosylphosphatidylinositol-anchor biosynthesis.</text>
</comment>
<keyword evidence="5" id="KW-0808">Transferase</keyword>
<keyword evidence="4" id="KW-0328">Glycosyltransferase</keyword>
<dbReference type="GO" id="GO:0006506">
    <property type="term" value="P:GPI anchor biosynthetic process"/>
    <property type="evidence" value="ECO:0007669"/>
    <property type="project" value="UniProtKB-KW"/>
</dbReference>
<evidence type="ECO:0000256" key="9">
    <source>
        <dbReference type="ARBA" id="ARBA00023136"/>
    </source>
</evidence>
<evidence type="ECO:0000313" key="12">
    <source>
        <dbReference type="Proteomes" id="UP000614410"/>
    </source>
</evidence>
<evidence type="ECO:0000256" key="4">
    <source>
        <dbReference type="ARBA" id="ARBA00022676"/>
    </source>
</evidence>
<feature type="transmembrane region" description="Helical" evidence="10">
    <location>
        <begin position="125"/>
        <end position="144"/>
    </location>
</feature>
<dbReference type="GO" id="GO:0031501">
    <property type="term" value="C:mannosyltransferase complex"/>
    <property type="evidence" value="ECO:0007669"/>
    <property type="project" value="TreeGrafter"/>
</dbReference>
<feature type="transmembrane region" description="Helical" evidence="10">
    <location>
        <begin position="26"/>
        <end position="50"/>
    </location>
</feature>
<organism evidence="11 12">
    <name type="scientific">Candidatus Amunia macphersoniae</name>
    <dbReference type="NCBI Taxonomy" id="3127014"/>
    <lineage>
        <taxon>Bacteria</taxon>
        <taxon>Bacillati</taxon>
        <taxon>Candidatus Dormiibacterota</taxon>
        <taxon>Candidatus Dormibacteria</taxon>
        <taxon>Candidatus Aeolococcales</taxon>
        <taxon>Candidatus Aeolococcaceae</taxon>
        <taxon>Candidatus Amunia</taxon>
    </lineage>
</organism>
<keyword evidence="8 10" id="KW-1133">Transmembrane helix</keyword>
<name>A0A934KJU7_9BACT</name>
<dbReference type="EMBL" id="JAEKNN010000029">
    <property type="protein sequence ID" value="MBJ7609072.1"/>
    <property type="molecule type" value="Genomic_DNA"/>
</dbReference>
<dbReference type="GO" id="GO:0000009">
    <property type="term" value="F:alpha-1,6-mannosyltransferase activity"/>
    <property type="evidence" value="ECO:0007669"/>
    <property type="project" value="InterPro"/>
</dbReference>
<reference evidence="11 12" key="1">
    <citation type="submission" date="2020-10" db="EMBL/GenBank/DDBJ databases">
        <title>Ca. Dormibacterota MAGs.</title>
        <authorList>
            <person name="Montgomery K."/>
        </authorList>
    </citation>
    <scope>NUCLEOTIDE SEQUENCE [LARGE SCALE GENOMIC DNA]</scope>
    <source>
        <strain evidence="11">Mitchell_Peninsula_5</strain>
    </source>
</reference>
<feature type="transmembrane region" description="Helical" evidence="10">
    <location>
        <begin position="300"/>
        <end position="321"/>
    </location>
</feature>
<evidence type="ECO:0000256" key="8">
    <source>
        <dbReference type="ARBA" id="ARBA00022989"/>
    </source>
</evidence>
<evidence type="ECO:0000256" key="5">
    <source>
        <dbReference type="ARBA" id="ARBA00022679"/>
    </source>
</evidence>
<feature type="transmembrane region" description="Helical" evidence="10">
    <location>
        <begin position="201"/>
        <end position="221"/>
    </location>
</feature>
<evidence type="ECO:0000256" key="6">
    <source>
        <dbReference type="ARBA" id="ARBA00022692"/>
    </source>
</evidence>
<dbReference type="GO" id="GO:0016020">
    <property type="term" value="C:membrane"/>
    <property type="evidence" value="ECO:0007669"/>
    <property type="project" value="GOC"/>
</dbReference>
<keyword evidence="6 10" id="KW-0812">Transmembrane</keyword>
<evidence type="ECO:0000313" key="11">
    <source>
        <dbReference type="EMBL" id="MBJ7609072.1"/>
    </source>
</evidence>
<evidence type="ECO:0000256" key="2">
    <source>
        <dbReference type="ARBA" id="ARBA00004687"/>
    </source>
</evidence>
<evidence type="ECO:0000256" key="7">
    <source>
        <dbReference type="ARBA" id="ARBA00022824"/>
    </source>
</evidence>
<feature type="transmembrane region" description="Helical" evidence="10">
    <location>
        <begin position="328"/>
        <end position="344"/>
    </location>
</feature>
<evidence type="ECO:0000256" key="1">
    <source>
        <dbReference type="ARBA" id="ARBA00004477"/>
    </source>
</evidence>
<feature type="transmembrane region" description="Helical" evidence="10">
    <location>
        <begin position="374"/>
        <end position="394"/>
    </location>
</feature>
<proteinExistence type="predicted"/>
<evidence type="ECO:0000256" key="3">
    <source>
        <dbReference type="ARBA" id="ARBA00022502"/>
    </source>
</evidence>
<dbReference type="PANTHER" id="PTHR12468">
    <property type="entry name" value="GPI MANNOSYLTRANSFERASE 2"/>
    <property type="match status" value="1"/>
</dbReference>
<feature type="transmembrane region" description="Helical" evidence="10">
    <location>
        <begin position="233"/>
        <end position="253"/>
    </location>
</feature>
<evidence type="ECO:0000256" key="10">
    <source>
        <dbReference type="SAM" id="Phobius"/>
    </source>
</evidence>
<feature type="transmembrane region" description="Helical" evidence="10">
    <location>
        <begin position="156"/>
        <end position="189"/>
    </location>
</feature>
<keyword evidence="9 10" id="KW-0472">Membrane</keyword>
<comment type="caution">
    <text evidence="11">The sequence shown here is derived from an EMBL/GenBank/DDBJ whole genome shotgun (WGS) entry which is preliminary data.</text>
</comment>
<keyword evidence="3" id="KW-0337">GPI-anchor biosynthesis</keyword>
<comment type="subcellular location">
    <subcellularLocation>
        <location evidence="1">Endoplasmic reticulum membrane</location>
        <topology evidence="1">Multi-pass membrane protein</topology>
    </subcellularLocation>
</comment>
<accession>A0A934KJU7</accession>
<dbReference type="InterPro" id="IPR007315">
    <property type="entry name" value="PIG-V/Gpi18"/>
</dbReference>
<dbReference type="Proteomes" id="UP000614410">
    <property type="component" value="Unassembled WGS sequence"/>
</dbReference>
<dbReference type="PANTHER" id="PTHR12468:SF2">
    <property type="entry name" value="GPI MANNOSYLTRANSFERASE 2"/>
    <property type="match status" value="1"/>
</dbReference>